<dbReference type="Pfam" id="PF00753">
    <property type="entry name" value="Lactamase_B"/>
    <property type="match status" value="1"/>
</dbReference>
<proteinExistence type="predicted"/>
<organism evidence="2 3">
    <name type="scientific">Candidatus Limivivens intestinipullorum</name>
    <dbReference type="NCBI Taxonomy" id="2840858"/>
    <lineage>
        <taxon>Bacteria</taxon>
        <taxon>Bacillati</taxon>
        <taxon>Bacillota</taxon>
        <taxon>Clostridia</taxon>
        <taxon>Lachnospirales</taxon>
        <taxon>Lachnospiraceae</taxon>
        <taxon>Lachnospiraceae incertae sedis</taxon>
        <taxon>Candidatus Limivivens</taxon>
    </lineage>
</organism>
<reference evidence="2" key="2">
    <citation type="journal article" date="2021" name="PeerJ">
        <title>Extensive microbial diversity within the chicken gut microbiome revealed by metagenomics and culture.</title>
        <authorList>
            <person name="Gilroy R."/>
            <person name="Ravi A."/>
            <person name="Getino M."/>
            <person name="Pursley I."/>
            <person name="Horton D.L."/>
            <person name="Alikhan N.F."/>
            <person name="Baker D."/>
            <person name="Gharbi K."/>
            <person name="Hall N."/>
            <person name="Watson M."/>
            <person name="Adriaenssens E.M."/>
            <person name="Foster-Nyarko E."/>
            <person name="Jarju S."/>
            <person name="Secka A."/>
            <person name="Antonio M."/>
            <person name="Oren A."/>
            <person name="Chaudhuri R.R."/>
            <person name="La Ragione R."/>
            <person name="Hildebrand F."/>
            <person name="Pallen M.J."/>
        </authorList>
    </citation>
    <scope>NUCLEOTIDE SEQUENCE</scope>
    <source>
        <strain evidence="2">CHK190-19873</strain>
    </source>
</reference>
<protein>
    <submittedName>
        <fullName evidence="2">MBL fold metallo-hydrolase</fullName>
    </submittedName>
</protein>
<dbReference type="Proteomes" id="UP000823935">
    <property type="component" value="Unassembled WGS sequence"/>
</dbReference>
<feature type="domain" description="Metallo-beta-lactamase" evidence="1">
    <location>
        <begin position="23"/>
        <end position="222"/>
    </location>
</feature>
<gene>
    <name evidence="2" type="ORF">IAB44_08660</name>
</gene>
<dbReference type="InterPro" id="IPR001279">
    <property type="entry name" value="Metallo-B-lactamas"/>
</dbReference>
<reference evidence="2" key="1">
    <citation type="submission" date="2020-10" db="EMBL/GenBank/DDBJ databases">
        <authorList>
            <person name="Gilroy R."/>
        </authorList>
    </citation>
    <scope>NUCLEOTIDE SEQUENCE</scope>
    <source>
        <strain evidence="2">CHK190-19873</strain>
    </source>
</reference>
<evidence type="ECO:0000313" key="3">
    <source>
        <dbReference type="Proteomes" id="UP000823935"/>
    </source>
</evidence>
<comment type="caution">
    <text evidence="2">The sequence shown here is derived from an EMBL/GenBank/DDBJ whole genome shotgun (WGS) entry which is preliminary data.</text>
</comment>
<dbReference type="InterPro" id="IPR050855">
    <property type="entry name" value="NDM-1-like"/>
</dbReference>
<dbReference type="InterPro" id="IPR036866">
    <property type="entry name" value="RibonucZ/Hydroxyglut_hydro"/>
</dbReference>
<evidence type="ECO:0000313" key="2">
    <source>
        <dbReference type="EMBL" id="HIS31598.1"/>
    </source>
</evidence>
<dbReference type="PANTHER" id="PTHR42951:SF22">
    <property type="entry name" value="METALLO BETA-LACTAMASE SUPERFAMILY LIPOPROTEIN"/>
    <property type="match status" value="1"/>
</dbReference>
<dbReference type="Gene3D" id="3.60.15.10">
    <property type="entry name" value="Ribonuclease Z/Hydroxyacylglutathione hydrolase-like"/>
    <property type="match status" value="1"/>
</dbReference>
<evidence type="ECO:0000259" key="1">
    <source>
        <dbReference type="SMART" id="SM00849"/>
    </source>
</evidence>
<dbReference type="SUPFAM" id="SSF56281">
    <property type="entry name" value="Metallo-hydrolase/oxidoreductase"/>
    <property type="match status" value="1"/>
</dbReference>
<accession>A0A9D1ETE5</accession>
<name>A0A9D1ETE5_9FIRM</name>
<dbReference type="PANTHER" id="PTHR42951">
    <property type="entry name" value="METALLO-BETA-LACTAMASE DOMAIN-CONTAINING"/>
    <property type="match status" value="1"/>
</dbReference>
<dbReference type="SMART" id="SM00849">
    <property type="entry name" value="Lactamase_B"/>
    <property type="match status" value="1"/>
</dbReference>
<dbReference type="AlphaFoldDB" id="A0A9D1ETE5"/>
<sequence>MYRINQIHENTWIIGEDIRKDFTDSMALVAGSKRAALIDTGCGIGDLKEVVSGLTKLPVTVLTTHVHLDHVGGHPLFDTDGQESEIYASPLEMREWKESGMEAASLKQRMDFLRAAVEGDEERYQKFAKSIVREGYFAYRPLTDGMTLDLGGVSLTACMVPGHTKESFVFVDMERGDAFAGDSINPTPWIFPESGTSVEEYGRAVERFRRKFPEVRHLYSGHCMEDIGVGIIEDTLRCVKEILAGAKDPLVKYFRGEALEHRTGGVAMLYRKKGA</sequence>
<dbReference type="EMBL" id="DVIQ01000046">
    <property type="protein sequence ID" value="HIS31598.1"/>
    <property type="molecule type" value="Genomic_DNA"/>
</dbReference>